<dbReference type="InterPro" id="IPR001763">
    <property type="entry name" value="Rhodanese-like_dom"/>
</dbReference>
<gene>
    <name evidence="3" type="ORF">V6x_63450</name>
</gene>
<dbReference type="RefSeq" id="WP_197999604.1">
    <property type="nucleotide sequence ID" value="NZ_CP036347.1"/>
</dbReference>
<evidence type="ECO:0000259" key="1">
    <source>
        <dbReference type="PROSITE" id="PS50206"/>
    </source>
</evidence>
<dbReference type="InterPro" id="IPR036390">
    <property type="entry name" value="WH_DNA-bd_sf"/>
</dbReference>
<dbReference type="SMART" id="SM00418">
    <property type="entry name" value="HTH_ARSR"/>
    <property type="match status" value="1"/>
</dbReference>
<dbReference type="PROSITE" id="PS50987">
    <property type="entry name" value="HTH_ARSR_2"/>
    <property type="match status" value="1"/>
</dbReference>
<proteinExistence type="predicted"/>
<evidence type="ECO:0000259" key="2">
    <source>
        <dbReference type="PROSITE" id="PS50987"/>
    </source>
</evidence>
<accession>A0A517WMV2</accession>
<dbReference type="PANTHER" id="PTHR43031:SF1">
    <property type="entry name" value="PYRIDINE NUCLEOTIDE-DISULPHIDE OXIDOREDUCTASE"/>
    <property type="match status" value="1"/>
</dbReference>
<dbReference type="Pfam" id="PF00581">
    <property type="entry name" value="Rhodanese"/>
    <property type="match status" value="1"/>
</dbReference>
<dbReference type="InterPro" id="IPR001845">
    <property type="entry name" value="HTH_ArsR_DNA-bd_dom"/>
</dbReference>
<dbReference type="PROSITE" id="PS50206">
    <property type="entry name" value="RHODANESE_3"/>
    <property type="match status" value="1"/>
</dbReference>
<dbReference type="InterPro" id="IPR050229">
    <property type="entry name" value="GlpE_sulfurtransferase"/>
</dbReference>
<reference evidence="3 4" key="1">
    <citation type="submission" date="2019-02" db="EMBL/GenBank/DDBJ databases">
        <title>Deep-cultivation of Planctomycetes and their phenomic and genomic characterization uncovers novel biology.</title>
        <authorList>
            <person name="Wiegand S."/>
            <person name="Jogler M."/>
            <person name="Boedeker C."/>
            <person name="Pinto D."/>
            <person name="Vollmers J."/>
            <person name="Rivas-Marin E."/>
            <person name="Kohn T."/>
            <person name="Peeters S.H."/>
            <person name="Heuer A."/>
            <person name="Rast P."/>
            <person name="Oberbeckmann S."/>
            <person name="Bunk B."/>
            <person name="Jeske O."/>
            <person name="Meyerdierks A."/>
            <person name="Storesund J.E."/>
            <person name="Kallscheuer N."/>
            <person name="Luecker S."/>
            <person name="Lage O.M."/>
            <person name="Pohl T."/>
            <person name="Merkel B.J."/>
            <person name="Hornburger P."/>
            <person name="Mueller R.-W."/>
            <person name="Bruemmer F."/>
            <person name="Labrenz M."/>
            <person name="Spormann A.M."/>
            <person name="Op den Camp H."/>
            <person name="Overmann J."/>
            <person name="Amann R."/>
            <person name="Jetten M.S.M."/>
            <person name="Mascher T."/>
            <person name="Medema M.H."/>
            <person name="Devos D.P."/>
            <person name="Kaster A.-K."/>
            <person name="Ovreas L."/>
            <person name="Rohde M."/>
            <person name="Galperin M.Y."/>
            <person name="Jogler C."/>
        </authorList>
    </citation>
    <scope>NUCLEOTIDE SEQUENCE [LARGE SCALE GENOMIC DNA]</scope>
    <source>
        <strain evidence="3 4">V6</strain>
    </source>
</reference>
<dbReference type="AlphaFoldDB" id="A0A517WMV2"/>
<name>A0A517WMV2_9PLAN</name>
<dbReference type="SUPFAM" id="SSF46785">
    <property type="entry name" value="Winged helix' DNA-binding domain"/>
    <property type="match status" value="1"/>
</dbReference>
<dbReference type="SMART" id="SM00450">
    <property type="entry name" value="RHOD"/>
    <property type="match status" value="1"/>
</dbReference>
<dbReference type="InterPro" id="IPR011991">
    <property type="entry name" value="ArsR-like_HTH"/>
</dbReference>
<dbReference type="NCBIfam" id="NF033788">
    <property type="entry name" value="HTH_metalloreg"/>
    <property type="match status" value="1"/>
</dbReference>
<protein>
    <submittedName>
        <fullName evidence="3">Molybdopterin biosynthesis protein MoeB</fullName>
    </submittedName>
</protein>
<dbReference type="InterPro" id="IPR036388">
    <property type="entry name" value="WH-like_DNA-bd_sf"/>
</dbReference>
<dbReference type="SUPFAM" id="SSF52821">
    <property type="entry name" value="Rhodanese/Cell cycle control phosphatase"/>
    <property type="match status" value="1"/>
</dbReference>
<dbReference type="EMBL" id="CP036347">
    <property type="protein sequence ID" value="QDU06591.1"/>
    <property type="molecule type" value="Genomic_DNA"/>
</dbReference>
<organism evidence="3 4">
    <name type="scientific">Gimesia chilikensis</name>
    <dbReference type="NCBI Taxonomy" id="2605989"/>
    <lineage>
        <taxon>Bacteria</taxon>
        <taxon>Pseudomonadati</taxon>
        <taxon>Planctomycetota</taxon>
        <taxon>Planctomycetia</taxon>
        <taxon>Planctomycetales</taxon>
        <taxon>Planctomycetaceae</taxon>
        <taxon>Gimesia</taxon>
    </lineage>
</organism>
<feature type="domain" description="Rhodanese" evidence="1">
    <location>
        <begin position="167"/>
        <end position="260"/>
    </location>
</feature>
<dbReference type="PRINTS" id="PR00778">
    <property type="entry name" value="HTHARSR"/>
</dbReference>
<dbReference type="GO" id="GO:0003700">
    <property type="term" value="F:DNA-binding transcription factor activity"/>
    <property type="evidence" value="ECO:0007669"/>
    <property type="project" value="InterPro"/>
</dbReference>
<dbReference type="InterPro" id="IPR036873">
    <property type="entry name" value="Rhodanese-like_dom_sf"/>
</dbReference>
<dbReference type="Gene3D" id="1.10.10.10">
    <property type="entry name" value="Winged helix-like DNA-binding domain superfamily/Winged helix DNA-binding domain"/>
    <property type="match status" value="1"/>
</dbReference>
<feature type="domain" description="HTH arsR-type" evidence="2">
    <location>
        <begin position="1"/>
        <end position="92"/>
    </location>
</feature>
<dbReference type="PANTHER" id="PTHR43031">
    <property type="entry name" value="FAD-DEPENDENT OXIDOREDUCTASE"/>
    <property type="match status" value="1"/>
</dbReference>
<evidence type="ECO:0000313" key="4">
    <source>
        <dbReference type="Proteomes" id="UP000320722"/>
    </source>
</evidence>
<dbReference type="CDD" id="cd00158">
    <property type="entry name" value="RHOD"/>
    <property type="match status" value="1"/>
</dbReference>
<sequence>METETAAETLKAFSHPTRLSILQELLAGPKSITDMEELLPLRQANLSQHLCVLRNAKLVDFAQEGALRCYYLSRPRLVGDMLKLLGREEPVIKRSPAQLKADKQRRERARQRLKIPFVNHQLQRSLFKMNRCKSCLLSLACTLLLVSVGNGADPTEDSLDTVKKNLNNKKAVLVDVREKSEWDNGHISGATFLPLSTLSNGITPKALNMKLSKKHIIYTHCAAGFRSCKAADVLLKHGYDVRPLEPGYDDLIDAGFKKAK</sequence>
<dbReference type="Proteomes" id="UP000320722">
    <property type="component" value="Chromosome"/>
</dbReference>
<dbReference type="Pfam" id="PF12840">
    <property type="entry name" value="HTH_20"/>
    <property type="match status" value="1"/>
</dbReference>
<dbReference type="CDD" id="cd00090">
    <property type="entry name" value="HTH_ARSR"/>
    <property type="match status" value="1"/>
</dbReference>
<evidence type="ECO:0000313" key="3">
    <source>
        <dbReference type="EMBL" id="QDU06591.1"/>
    </source>
</evidence>
<dbReference type="Gene3D" id="3.40.250.10">
    <property type="entry name" value="Rhodanese-like domain"/>
    <property type="match status" value="1"/>
</dbReference>